<evidence type="ECO:0000256" key="7">
    <source>
        <dbReference type="ARBA" id="ARBA00024867"/>
    </source>
</evidence>
<comment type="function">
    <text evidence="7">May play the central regulatory role in sporulation. It may be an element of the effector pathway responsible for the activation of sporulation genes in response to nutritional stress. Spo0A may act in concert with spo0H (a sigma factor) to control the expression of some genes that are critical to the sporulation process.</text>
</comment>
<proteinExistence type="predicted"/>
<evidence type="ECO:0000256" key="1">
    <source>
        <dbReference type="ARBA" id="ARBA00018672"/>
    </source>
</evidence>
<dbReference type="FunFam" id="1.10.10.10:FF:000018">
    <property type="entry name" value="DNA-binding response regulator ResD"/>
    <property type="match status" value="1"/>
</dbReference>
<keyword evidence="4" id="KW-0805">Transcription regulation</keyword>
<dbReference type="InterPro" id="IPR036388">
    <property type="entry name" value="WH-like_DNA-bd_sf"/>
</dbReference>
<dbReference type="GO" id="GO:0032993">
    <property type="term" value="C:protein-DNA complex"/>
    <property type="evidence" value="ECO:0007669"/>
    <property type="project" value="TreeGrafter"/>
</dbReference>
<keyword evidence="3" id="KW-0902">Two-component regulatory system</keyword>
<accession>A0A7X3MMG3</accession>
<dbReference type="InterPro" id="IPR001867">
    <property type="entry name" value="OmpR/PhoB-type_DNA-bd"/>
</dbReference>
<comment type="caution">
    <text evidence="12">The sequence shown here is derived from an EMBL/GenBank/DDBJ whole genome shotgun (WGS) entry which is preliminary data.</text>
</comment>
<dbReference type="EMBL" id="WUQX01000003">
    <property type="protein sequence ID" value="MXP79148.1"/>
    <property type="molecule type" value="Genomic_DNA"/>
</dbReference>
<dbReference type="SUPFAM" id="SSF52172">
    <property type="entry name" value="CheY-like"/>
    <property type="match status" value="1"/>
</dbReference>
<dbReference type="CDD" id="cd17574">
    <property type="entry name" value="REC_OmpR"/>
    <property type="match status" value="1"/>
</dbReference>
<dbReference type="InterPro" id="IPR039420">
    <property type="entry name" value="WalR-like"/>
</dbReference>
<evidence type="ECO:0000313" key="13">
    <source>
        <dbReference type="Proteomes" id="UP000460412"/>
    </source>
</evidence>
<evidence type="ECO:0000256" key="2">
    <source>
        <dbReference type="ARBA" id="ARBA00022553"/>
    </source>
</evidence>
<dbReference type="Proteomes" id="UP000460412">
    <property type="component" value="Unassembled WGS sequence"/>
</dbReference>
<dbReference type="AlphaFoldDB" id="A0A7X3MMG3"/>
<evidence type="ECO:0000256" key="4">
    <source>
        <dbReference type="ARBA" id="ARBA00023015"/>
    </source>
</evidence>
<dbReference type="SMART" id="SM00862">
    <property type="entry name" value="Trans_reg_C"/>
    <property type="match status" value="1"/>
</dbReference>
<dbReference type="Gene3D" id="6.10.250.690">
    <property type="match status" value="1"/>
</dbReference>
<dbReference type="Gene3D" id="3.40.50.2300">
    <property type="match status" value="1"/>
</dbReference>
<evidence type="ECO:0000259" key="11">
    <source>
        <dbReference type="PROSITE" id="PS51755"/>
    </source>
</evidence>
<organism evidence="12 13">
    <name type="scientific">Sporofaciens musculi</name>
    <dbReference type="NCBI Taxonomy" id="2681861"/>
    <lineage>
        <taxon>Bacteria</taxon>
        <taxon>Bacillati</taxon>
        <taxon>Bacillota</taxon>
        <taxon>Clostridia</taxon>
        <taxon>Lachnospirales</taxon>
        <taxon>Lachnospiraceae</taxon>
        <taxon>Sporofaciens</taxon>
    </lineage>
</organism>
<evidence type="ECO:0000256" key="6">
    <source>
        <dbReference type="ARBA" id="ARBA00023163"/>
    </source>
</evidence>
<dbReference type="Gene3D" id="1.10.10.10">
    <property type="entry name" value="Winged helix-like DNA-binding domain superfamily/Winged helix DNA-binding domain"/>
    <property type="match status" value="1"/>
</dbReference>
<dbReference type="GO" id="GO:0000156">
    <property type="term" value="F:phosphorelay response regulator activity"/>
    <property type="evidence" value="ECO:0007669"/>
    <property type="project" value="TreeGrafter"/>
</dbReference>
<keyword evidence="5 9" id="KW-0238">DNA-binding</keyword>
<dbReference type="InterPro" id="IPR001789">
    <property type="entry name" value="Sig_transdc_resp-reg_receiver"/>
</dbReference>
<keyword evidence="13" id="KW-1185">Reference proteome</keyword>
<dbReference type="GO" id="GO:0006355">
    <property type="term" value="P:regulation of DNA-templated transcription"/>
    <property type="evidence" value="ECO:0007669"/>
    <property type="project" value="InterPro"/>
</dbReference>
<gene>
    <name evidence="12" type="ORF">GN277_28765</name>
</gene>
<keyword evidence="12" id="KW-0614">Plasmid</keyword>
<keyword evidence="6" id="KW-0804">Transcription</keyword>
<name>A0A7X3MMG3_9FIRM</name>
<evidence type="ECO:0000259" key="10">
    <source>
        <dbReference type="PROSITE" id="PS50110"/>
    </source>
</evidence>
<dbReference type="SMART" id="SM00448">
    <property type="entry name" value="REC"/>
    <property type="match status" value="1"/>
</dbReference>
<evidence type="ECO:0000313" key="12">
    <source>
        <dbReference type="EMBL" id="MXP79148.1"/>
    </source>
</evidence>
<dbReference type="RefSeq" id="WP_016220681.1">
    <property type="nucleotide sequence ID" value="NZ_WUQX01000003.1"/>
</dbReference>
<evidence type="ECO:0000256" key="9">
    <source>
        <dbReference type="PROSITE-ProRule" id="PRU01091"/>
    </source>
</evidence>
<dbReference type="PANTHER" id="PTHR48111">
    <property type="entry name" value="REGULATOR OF RPOS"/>
    <property type="match status" value="1"/>
</dbReference>
<dbReference type="GO" id="GO:0000976">
    <property type="term" value="F:transcription cis-regulatory region binding"/>
    <property type="evidence" value="ECO:0007669"/>
    <property type="project" value="TreeGrafter"/>
</dbReference>
<reference evidence="12 13" key="1">
    <citation type="submission" date="2019-12" db="EMBL/GenBank/DDBJ databases">
        <title>Sporaefaciens musculi gen. nov., sp. nov., a novel bacterium isolated from the caecum of an obese mouse.</title>
        <authorList>
            <person name="Rasmussen T.S."/>
            <person name="Streidl T."/>
            <person name="Hitch T.C.A."/>
            <person name="Wortmann E."/>
            <person name="Deptula P."/>
            <person name="Hansen M."/>
            <person name="Nielsen D.S."/>
            <person name="Clavel T."/>
            <person name="Vogensen F.K."/>
        </authorList>
    </citation>
    <scope>NUCLEOTIDE SEQUENCE [LARGE SCALE GENOMIC DNA]</scope>
    <source>
        <strain evidence="12 13">WCA-9-b2</strain>
        <plasmid evidence="12">unnamed</plasmid>
    </source>
</reference>
<evidence type="ECO:0000256" key="5">
    <source>
        <dbReference type="ARBA" id="ARBA00023125"/>
    </source>
</evidence>
<evidence type="ECO:0000256" key="8">
    <source>
        <dbReference type="PROSITE-ProRule" id="PRU00169"/>
    </source>
</evidence>
<dbReference type="InterPro" id="IPR011006">
    <property type="entry name" value="CheY-like_superfamily"/>
</dbReference>
<dbReference type="PROSITE" id="PS51755">
    <property type="entry name" value="OMPR_PHOB"/>
    <property type="match status" value="1"/>
</dbReference>
<dbReference type="FunFam" id="3.40.50.2300:FF:000001">
    <property type="entry name" value="DNA-binding response regulator PhoB"/>
    <property type="match status" value="1"/>
</dbReference>
<dbReference type="CDD" id="cd00383">
    <property type="entry name" value="trans_reg_C"/>
    <property type="match status" value="1"/>
</dbReference>
<dbReference type="PROSITE" id="PS50110">
    <property type="entry name" value="RESPONSE_REGULATORY"/>
    <property type="match status" value="1"/>
</dbReference>
<dbReference type="Pfam" id="PF00486">
    <property type="entry name" value="Trans_reg_C"/>
    <property type="match status" value="1"/>
</dbReference>
<sequence length="227" mass="25911">MRYKILIVDDEPGITDMIREYFEPEYEVYTADSGEEAIKKLSVKPDLILLDINMPKMDGLEVCRKIRGFVTCPILFLTARVESPDKITGFQAGADDYIVKPFELDELGARVAAHLRREQRTLDNRAAGRAVRFFGELAVDYGTRSVSVNGNPVLLTKREFDILELLSKNMGQVFDRERIYDMIWGIDGEGNSGTVMEHIRKLRAKLAEHTLHSYIETVWGCGYKWNA</sequence>
<evidence type="ECO:0000256" key="3">
    <source>
        <dbReference type="ARBA" id="ARBA00023012"/>
    </source>
</evidence>
<feature type="domain" description="Response regulatory" evidence="10">
    <location>
        <begin position="4"/>
        <end position="115"/>
    </location>
</feature>
<geneLocation type="plasmid" evidence="12">
    <name>unnamed</name>
</geneLocation>
<feature type="modified residue" description="4-aspartylphosphate" evidence="8">
    <location>
        <position position="51"/>
    </location>
</feature>
<dbReference type="PANTHER" id="PTHR48111:SF2">
    <property type="entry name" value="RESPONSE REGULATOR SAER"/>
    <property type="match status" value="1"/>
</dbReference>
<dbReference type="GO" id="GO:0005829">
    <property type="term" value="C:cytosol"/>
    <property type="evidence" value="ECO:0007669"/>
    <property type="project" value="TreeGrafter"/>
</dbReference>
<protein>
    <recommendedName>
        <fullName evidence="1">Stage 0 sporulation protein A homolog</fullName>
    </recommendedName>
</protein>
<keyword evidence="2 8" id="KW-0597">Phosphoprotein</keyword>
<dbReference type="Pfam" id="PF00072">
    <property type="entry name" value="Response_reg"/>
    <property type="match status" value="1"/>
</dbReference>
<feature type="domain" description="OmpR/PhoB-type" evidence="11">
    <location>
        <begin position="129"/>
        <end position="227"/>
    </location>
</feature>
<feature type="DNA-binding region" description="OmpR/PhoB-type" evidence="9">
    <location>
        <begin position="129"/>
        <end position="227"/>
    </location>
</feature>